<dbReference type="Gene3D" id="2.60.40.60">
    <property type="entry name" value="Cadherins"/>
    <property type="match status" value="1"/>
</dbReference>
<evidence type="ECO:0000313" key="3">
    <source>
        <dbReference type="Proteomes" id="UP001460202"/>
    </source>
</evidence>
<dbReference type="Gene3D" id="2.60.40.2710">
    <property type="match status" value="1"/>
</dbReference>
<dbReference type="InterPro" id="IPR032529">
    <property type="entry name" value="BT4661-like"/>
</dbReference>
<keyword evidence="1" id="KW-0732">Signal</keyword>
<evidence type="ECO:0000313" key="2">
    <source>
        <dbReference type="EMBL" id="MEQ2545903.1"/>
    </source>
</evidence>
<dbReference type="Proteomes" id="UP001460202">
    <property type="component" value="Unassembled WGS sequence"/>
</dbReference>
<dbReference type="InterPro" id="IPR013783">
    <property type="entry name" value="Ig-like_fold"/>
</dbReference>
<name>A0ABV1H178_9BACT</name>
<dbReference type="RefSeq" id="WP_349094505.1">
    <property type="nucleotide sequence ID" value="NZ_JBBMFL010000018.1"/>
</dbReference>
<proteinExistence type="predicted"/>
<comment type="caution">
    <text evidence="2">The sequence shown here is derived from an EMBL/GenBank/DDBJ whole genome shotgun (WGS) entry which is preliminary data.</text>
</comment>
<dbReference type="Gene3D" id="2.30.30.1270">
    <property type="match status" value="1"/>
</dbReference>
<dbReference type="Pfam" id="PF16319">
    <property type="entry name" value="SGBP_BT4661-like"/>
    <property type="match status" value="1"/>
</dbReference>
<accession>A0ABV1H178</accession>
<evidence type="ECO:0000256" key="1">
    <source>
        <dbReference type="SAM" id="SignalP"/>
    </source>
</evidence>
<organism evidence="2 3">
    <name type="scientific">Alistipes intestinihominis</name>
    <dbReference type="NCBI Taxonomy" id="3133172"/>
    <lineage>
        <taxon>Bacteria</taxon>
        <taxon>Pseudomonadati</taxon>
        <taxon>Bacteroidota</taxon>
        <taxon>Bacteroidia</taxon>
        <taxon>Bacteroidales</taxon>
        <taxon>Rikenellaceae</taxon>
        <taxon>Alistipes</taxon>
    </lineage>
</organism>
<keyword evidence="3" id="KW-1185">Reference proteome</keyword>
<protein>
    <submittedName>
        <fullName evidence="2">Surface glycan-binding family protein</fullName>
    </submittedName>
</protein>
<dbReference type="PROSITE" id="PS51257">
    <property type="entry name" value="PROKAR_LIPOPROTEIN"/>
    <property type="match status" value="1"/>
</dbReference>
<feature type="signal peptide" evidence="1">
    <location>
        <begin position="1"/>
        <end position="22"/>
    </location>
</feature>
<dbReference type="Gene3D" id="2.60.40.10">
    <property type="entry name" value="Immunoglobulins"/>
    <property type="match status" value="1"/>
</dbReference>
<feature type="chain" id="PRO_5045846484" evidence="1">
    <location>
        <begin position="23"/>
        <end position="722"/>
    </location>
</feature>
<gene>
    <name evidence="2" type="ORF">WMO46_13220</name>
</gene>
<dbReference type="EMBL" id="JBBMFL010000018">
    <property type="protein sequence ID" value="MEQ2545903.1"/>
    <property type="molecule type" value="Genomic_DNA"/>
</dbReference>
<dbReference type="Gene3D" id="2.60.40.2730">
    <property type="match status" value="1"/>
</dbReference>
<dbReference type="Gene3D" id="2.60.40.2720">
    <property type="match status" value="1"/>
</dbReference>
<sequence length="722" mass="77846">MKSLFRNVCFAALTVLCAVALAACEDDDTKSGDLQLFYPTVVDIGPSMNFVSGTPTYYGPAPSDFSIAGVTLDDESVVTECFSIGADTGMVSISNTDDLDPGTYKLTIACRAGGGLYRFKDIFVVRMVPATPEAIEVSEPTLVIPYAELETSEASVTVTPVGESVSILGYALVQAEGEEYFAISSGGVVTLNANFSGEIMPGDYPLPIRITTYAGATVYENLLTARITSEPLEIRYPSASGRMEYNMAFQGPTPTLKGSPDEVVWAIKQVTPAEGFETTDKIRIDPATGVISVDAGNELPLGASYTLDLTVTNSFGLADFEGAYTLTVIEYIAPIEPETFSYAPVEVVEGTNFTAPKADGFVGDEVSFSLGDVPAALAGQLTVDEATGEVSSLRGITADPGVYQIPVRASNMKSETPVEVMLALTVTENPNMFTTFSYGNNLGLDWTTNADQHVFDMVGASNNSTNTDVTIPVAHEDFEGREVSFRLNYIHNNAFRTAASASYVEEDGTLHLRFRNDRVGQIGVIRVDATIGTGETAITRSTYVFVKIQSDIDKVVVYNPMVFRVNPRTGGYSEAPTINADKSNFMISLKRNVFYYNLNGPASHISNSTALSGSSPTNCFIYRMWGTYFGSTVNAGSREPMSYYSTTSADVAPNLTAKLGYIDCGTDFRMYIPANKWMLDGAYANGVLLFQAPYTTTGTFSELDASGTKTFIYVAVWFDENF</sequence>
<reference evidence="2 3" key="1">
    <citation type="submission" date="2024-03" db="EMBL/GenBank/DDBJ databases">
        <title>Human intestinal bacterial collection.</title>
        <authorList>
            <person name="Pauvert C."/>
            <person name="Hitch T.C.A."/>
            <person name="Clavel T."/>
        </authorList>
    </citation>
    <scope>NUCLEOTIDE SEQUENCE [LARGE SCALE GENOMIC DNA]</scope>
    <source>
        <strain evidence="2 3">CLA-KB-H122</strain>
    </source>
</reference>